<protein>
    <submittedName>
        <fullName evidence="2">Unannotated protein</fullName>
    </submittedName>
</protein>
<dbReference type="EMBL" id="CAFBMK010000007">
    <property type="protein sequence ID" value="CAB4894599.1"/>
    <property type="molecule type" value="Genomic_DNA"/>
</dbReference>
<evidence type="ECO:0000313" key="2">
    <source>
        <dbReference type="EMBL" id="CAB4894599.1"/>
    </source>
</evidence>
<accession>A0A6J7FRF8</accession>
<dbReference type="InterPro" id="IPR055245">
    <property type="entry name" value="HTH_proteobacteria"/>
</dbReference>
<reference evidence="2" key="1">
    <citation type="submission" date="2020-05" db="EMBL/GenBank/DDBJ databases">
        <authorList>
            <person name="Chiriac C."/>
            <person name="Salcher M."/>
            <person name="Ghai R."/>
            <person name="Kavagutti S V."/>
        </authorList>
    </citation>
    <scope>NUCLEOTIDE SEQUENCE</scope>
</reference>
<feature type="domain" description="Winged helix-turn-helix" evidence="1">
    <location>
        <begin position="11"/>
        <end position="65"/>
    </location>
</feature>
<evidence type="ECO:0000259" key="1">
    <source>
        <dbReference type="Pfam" id="PF14090"/>
    </source>
</evidence>
<dbReference type="Pfam" id="PF14090">
    <property type="entry name" value="HTH_39"/>
    <property type="match status" value="1"/>
</dbReference>
<gene>
    <name evidence="2" type="ORF">UFOPK3564_00222</name>
</gene>
<sequence>MTVAQLHRKPTQRQRLLAALRNGPVNETRFAAPDVLDGGTPIQRVAARVYELRQAGYWIDTVRQSNGTATYHLRAEPGTAAAGEAADHRAA</sequence>
<name>A0A6J7FRF8_9ZZZZ</name>
<dbReference type="AlphaFoldDB" id="A0A6J7FRF8"/>
<organism evidence="2">
    <name type="scientific">freshwater metagenome</name>
    <dbReference type="NCBI Taxonomy" id="449393"/>
    <lineage>
        <taxon>unclassified sequences</taxon>
        <taxon>metagenomes</taxon>
        <taxon>ecological metagenomes</taxon>
    </lineage>
</organism>
<proteinExistence type="predicted"/>